<dbReference type="Proteomes" id="UP001148662">
    <property type="component" value="Unassembled WGS sequence"/>
</dbReference>
<gene>
    <name evidence="1" type="ORF">NM688_g926</name>
</gene>
<proteinExistence type="predicted"/>
<evidence type="ECO:0000313" key="1">
    <source>
        <dbReference type="EMBL" id="KAJ3558445.1"/>
    </source>
</evidence>
<evidence type="ECO:0000313" key="2">
    <source>
        <dbReference type="Proteomes" id="UP001148662"/>
    </source>
</evidence>
<name>A0ACC1TCZ6_9APHY</name>
<comment type="caution">
    <text evidence="1">The sequence shown here is derived from an EMBL/GenBank/DDBJ whole genome shotgun (WGS) entry which is preliminary data.</text>
</comment>
<keyword evidence="2" id="KW-1185">Reference proteome</keyword>
<organism evidence="1 2">
    <name type="scientific">Phlebia brevispora</name>
    <dbReference type="NCBI Taxonomy" id="194682"/>
    <lineage>
        <taxon>Eukaryota</taxon>
        <taxon>Fungi</taxon>
        <taxon>Dikarya</taxon>
        <taxon>Basidiomycota</taxon>
        <taxon>Agaricomycotina</taxon>
        <taxon>Agaricomycetes</taxon>
        <taxon>Polyporales</taxon>
        <taxon>Meruliaceae</taxon>
        <taxon>Phlebia</taxon>
    </lineage>
</organism>
<dbReference type="EMBL" id="JANHOG010000088">
    <property type="protein sequence ID" value="KAJ3558445.1"/>
    <property type="molecule type" value="Genomic_DNA"/>
</dbReference>
<sequence length="671" mass="75473">MQEFADSPPSSSPLQEYSTLPDAHGTTYRYSSQSYTTEPHLGGSNYGTSDQNASISTMYNTGFMPYPWSYPLNGARGSFMPHAPISPPDGPSSSTVPLTQSSAALESSSSQSPSHARGKKRRAGVLDAMPGSKDGSPRRRRKRHAQRDHHLNLLDLELLAKTAAALVDFRDCIAWSHLWAQSKSSSSNPPDTIPNFSERDEHLYKRPKYEDGNHIVCRLCASLDPPKWKAWSNVHGQTAAIRNHLTAEHKDIWEHTVVDKHLKGWEAIAVTHPELAGAKTQDKFTMEGVYERLLRYLVCSDESIRRIDDKFFREFVEYCLGEKLPPGTELMHRTAFTGYILRKFQERFDRLKEMLKHAVGRVSFTTDMWSNAVLKGFMAITVHFITRDPKTGQLELQSELAAFRYVRGSHTGDVMSDVFIHVLQELDIMGKVIGLITLDNASNCTTMMASLEGKLARFGVIFHREQNRGRCFAHVINLGVQAGLKTLTDVETLIELLEGDGSGPGLTDEDCRYIEVLKSDILAYCRTLVATCRSSSQRREFLQDAIEQANTLRLFGEDEDGKATEISTQLQLLRDFEVRWSATYLMISRLTLLYPAVRLMAHQLPDDQQEQVRLTEIQMQVLEDICTWLNVPHLVQEVLSAEHAPTACHVLPAYEKVVSGAEVALHIPIRS</sequence>
<accession>A0ACC1TCZ6</accession>
<reference evidence="1" key="1">
    <citation type="submission" date="2022-07" db="EMBL/GenBank/DDBJ databases">
        <title>Genome Sequence of Phlebia brevispora.</title>
        <authorList>
            <person name="Buettner E."/>
        </authorList>
    </citation>
    <scope>NUCLEOTIDE SEQUENCE</scope>
    <source>
        <strain evidence="1">MPL23</strain>
    </source>
</reference>
<protein>
    <submittedName>
        <fullName evidence="1">Uncharacterized protein</fullName>
    </submittedName>
</protein>